<keyword evidence="2 4" id="KW-0456">Lyase</keyword>
<dbReference type="eggNOG" id="COG2138">
    <property type="taxonomic scope" value="Bacteria"/>
</dbReference>
<evidence type="ECO:0000313" key="6">
    <source>
        <dbReference type="Proteomes" id="UP000215374"/>
    </source>
</evidence>
<dbReference type="EMBL" id="CP009211">
    <property type="protein sequence ID" value="AIJ34293.1"/>
    <property type="molecule type" value="Genomic_DNA"/>
</dbReference>
<accession>A0A076NLP6</accession>
<evidence type="ECO:0000256" key="1">
    <source>
        <dbReference type="ARBA" id="ARBA00022723"/>
    </source>
</evidence>
<dbReference type="PANTHER" id="PTHR33542">
    <property type="entry name" value="SIROHYDROCHLORIN FERROCHELATASE, CHLOROPLASTIC"/>
    <property type="match status" value="1"/>
</dbReference>
<dbReference type="Gene3D" id="3.40.50.1400">
    <property type="match status" value="1"/>
</dbReference>
<evidence type="ECO:0000313" key="4">
    <source>
        <dbReference type="EMBL" id="SNV84342.1"/>
    </source>
</evidence>
<dbReference type="SUPFAM" id="SSF53800">
    <property type="entry name" value="Chelatase"/>
    <property type="match status" value="1"/>
</dbReference>
<name>A0A076NLP6_9CORY</name>
<dbReference type="Pfam" id="PF01903">
    <property type="entry name" value="CbiX"/>
    <property type="match status" value="1"/>
</dbReference>
<protein>
    <submittedName>
        <fullName evidence="4">Sirohydrochlorin ferrochelatase</fullName>
        <ecNumber evidence="4">4.99.1.4</ecNumber>
    </submittedName>
</protein>
<dbReference type="GO" id="GO:0051266">
    <property type="term" value="F:sirohydrochlorin ferrochelatase activity"/>
    <property type="evidence" value="ECO:0007669"/>
    <property type="project" value="UniProtKB-EC"/>
</dbReference>
<sequence length="229" mass="24136">MVALITLSHGSRHPRARAGVRELTEAAAQRIGVPWVDAHLEFDRPDLEGAARELASRGADRAVVVPLLFTHAFHAKNDVPAHMRAAGEILQLTQASSLGLGEEIVELMAAQALADAPPHAHLVVYPVGTSDASQAARYEQVRVGVEKRTGHPTEVIAATRGGAKALAERAGQTPIHLLPLFVSDGLLLDKALAALAPFPEATASAPLTTALADIVVNRYRAALEGVPHV</sequence>
<evidence type="ECO:0000256" key="2">
    <source>
        <dbReference type="ARBA" id="ARBA00023239"/>
    </source>
</evidence>
<proteinExistence type="predicted"/>
<dbReference type="Proteomes" id="UP000028780">
    <property type="component" value="Chromosome"/>
</dbReference>
<dbReference type="OrthoDB" id="482456at2"/>
<dbReference type="InterPro" id="IPR002762">
    <property type="entry name" value="CbiX-like"/>
</dbReference>
<dbReference type="KEGG" id="cii:CIMIT_10710"/>
<dbReference type="GO" id="GO:0046872">
    <property type="term" value="F:metal ion binding"/>
    <property type="evidence" value="ECO:0007669"/>
    <property type="project" value="UniProtKB-KW"/>
</dbReference>
<evidence type="ECO:0000313" key="5">
    <source>
        <dbReference type="Proteomes" id="UP000028780"/>
    </source>
</evidence>
<keyword evidence="5" id="KW-1185">Reference proteome</keyword>
<reference evidence="3 5" key="1">
    <citation type="submission" date="2014-08" db="EMBL/GenBank/DDBJ databases">
        <title>Complete genome sequence of Corynebacterium imitans DSM 44264, isolated from a five-month-old boy with suspected pharyngeal diphtheria.</title>
        <authorList>
            <person name="Mollmann S."/>
            <person name="Albersmeier A."/>
            <person name="Ruckert C."/>
            <person name="Tauch A."/>
        </authorList>
    </citation>
    <scope>NUCLEOTIDE SEQUENCE [LARGE SCALE GENOMIC DNA]</scope>
    <source>
        <strain evidence="3 5">DSM 44264</strain>
    </source>
</reference>
<dbReference type="AlphaFoldDB" id="A0A076NLP6"/>
<dbReference type="HOGENOM" id="CLU_056929_4_0_11"/>
<reference evidence="4 6" key="2">
    <citation type="submission" date="2017-06" db="EMBL/GenBank/DDBJ databases">
        <authorList>
            <consortium name="Pathogen Informatics"/>
        </authorList>
    </citation>
    <scope>NUCLEOTIDE SEQUENCE [LARGE SCALE GENOMIC DNA]</scope>
    <source>
        <strain evidence="4 6">NCTC13015</strain>
    </source>
</reference>
<dbReference type="EC" id="4.99.1.4" evidence="4"/>
<gene>
    <name evidence="4" type="primary">cysY</name>
    <name evidence="3" type="ORF">CIMIT_10710</name>
    <name evidence="4" type="ORF">SAMEA4535761_02199</name>
</gene>
<dbReference type="Proteomes" id="UP000215374">
    <property type="component" value="Chromosome 1"/>
</dbReference>
<dbReference type="PANTHER" id="PTHR33542:SF5">
    <property type="entry name" value="FERROCHELATASE CHE1"/>
    <property type="match status" value="1"/>
</dbReference>
<dbReference type="STRING" id="156978.CIMIT_10710"/>
<evidence type="ECO:0000313" key="3">
    <source>
        <dbReference type="EMBL" id="AIJ34293.1"/>
    </source>
</evidence>
<keyword evidence="1" id="KW-0479">Metal-binding</keyword>
<dbReference type="InterPro" id="IPR050963">
    <property type="entry name" value="Sirohydro_Cobaltochel/CbiX"/>
</dbReference>
<dbReference type="RefSeq" id="WP_038592705.1">
    <property type="nucleotide sequence ID" value="NZ_CP009211.1"/>
</dbReference>
<dbReference type="EMBL" id="LT906467">
    <property type="protein sequence ID" value="SNV84342.1"/>
    <property type="molecule type" value="Genomic_DNA"/>
</dbReference>
<dbReference type="CDD" id="cd03416">
    <property type="entry name" value="CbiX_SirB_N"/>
    <property type="match status" value="1"/>
</dbReference>
<organism evidence="3 5">
    <name type="scientific">Corynebacterium imitans</name>
    <dbReference type="NCBI Taxonomy" id="156978"/>
    <lineage>
        <taxon>Bacteria</taxon>
        <taxon>Bacillati</taxon>
        <taxon>Actinomycetota</taxon>
        <taxon>Actinomycetes</taxon>
        <taxon>Mycobacteriales</taxon>
        <taxon>Corynebacteriaceae</taxon>
        <taxon>Corynebacterium</taxon>
    </lineage>
</organism>